<gene>
    <name evidence="5" type="ORF">B0A54_07191</name>
</gene>
<dbReference type="Gene3D" id="3.30.70.330">
    <property type="match status" value="1"/>
</dbReference>
<feature type="compositionally biased region" description="Basic and acidic residues" evidence="3">
    <location>
        <begin position="236"/>
        <end position="251"/>
    </location>
</feature>
<dbReference type="OrthoDB" id="48651at2759"/>
<feature type="compositionally biased region" description="Basic and acidic residues" evidence="3">
    <location>
        <begin position="396"/>
        <end position="412"/>
    </location>
</feature>
<dbReference type="Proteomes" id="UP000310066">
    <property type="component" value="Unassembled WGS sequence"/>
</dbReference>
<feature type="region of interest" description="Disordered" evidence="3">
    <location>
        <begin position="157"/>
        <end position="544"/>
    </location>
</feature>
<evidence type="ECO:0000259" key="4">
    <source>
        <dbReference type="PROSITE" id="PS50102"/>
    </source>
</evidence>
<dbReference type="Pfam" id="PF00076">
    <property type="entry name" value="RRM_1"/>
    <property type="match status" value="1"/>
</dbReference>
<feature type="compositionally biased region" description="Polar residues" evidence="3">
    <location>
        <begin position="328"/>
        <end position="345"/>
    </location>
</feature>
<accession>A0A4U0V0U2</accession>
<feature type="compositionally biased region" description="Basic and acidic residues" evidence="3">
    <location>
        <begin position="258"/>
        <end position="277"/>
    </location>
</feature>
<feature type="compositionally biased region" description="Basic and acidic residues" evidence="3">
    <location>
        <begin position="486"/>
        <end position="502"/>
    </location>
</feature>
<dbReference type="InterPro" id="IPR035979">
    <property type="entry name" value="RBD_domain_sf"/>
</dbReference>
<feature type="compositionally biased region" description="Basic and acidic residues" evidence="3">
    <location>
        <begin position="47"/>
        <end position="63"/>
    </location>
</feature>
<feature type="domain" description="RRM" evidence="4">
    <location>
        <begin position="87"/>
        <end position="160"/>
    </location>
</feature>
<evidence type="ECO:0000313" key="5">
    <source>
        <dbReference type="EMBL" id="TKA42104.1"/>
    </source>
</evidence>
<reference evidence="5 6" key="1">
    <citation type="submission" date="2017-03" db="EMBL/GenBank/DDBJ databases">
        <title>Genomes of endolithic fungi from Antarctica.</title>
        <authorList>
            <person name="Coleine C."/>
            <person name="Masonjones S."/>
            <person name="Stajich J.E."/>
        </authorList>
    </citation>
    <scope>NUCLEOTIDE SEQUENCE [LARGE SCALE GENOMIC DNA]</scope>
    <source>
        <strain evidence="5 6">CCFEE 5311</strain>
    </source>
</reference>
<dbReference type="STRING" id="329885.A0A4U0V0U2"/>
<feature type="compositionally biased region" description="Basic and acidic residues" evidence="3">
    <location>
        <begin position="442"/>
        <end position="463"/>
    </location>
</feature>
<dbReference type="EMBL" id="NAJP01000024">
    <property type="protein sequence ID" value="TKA42104.1"/>
    <property type="molecule type" value="Genomic_DNA"/>
</dbReference>
<dbReference type="AlphaFoldDB" id="A0A4U0V0U2"/>
<dbReference type="InterPro" id="IPR012677">
    <property type="entry name" value="Nucleotide-bd_a/b_plait_sf"/>
</dbReference>
<feature type="compositionally biased region" description="Polar residues" evidence="3">
    <location>
        <begin position="64"/>
        <end position="74"/>
    </location>
</feature>
<dbReference type="InterPro" id="IPR000504">
    <property type="entry name" value="RRM_dom"/>
</dbReference>
<feature type="compositionally biased region" description="Gly residues" evidence="3">
    <location>
        <begin position="76"/>
        <end position="88"/>
    </location>
</feature>
<feature type="compositionally biased region" description="Acidic residues" evidence="3">
    <location>
        <begin position="464"/>
        <end position="477"/>
    </location>
</feature>
<feature type="compositionally biased region" description="Low complexity" evidence="3">
    <location>
        <begin position="305"/>
        <end position="315"/>
    </location>
</feature>
<dbReference type="PROSITE" id="PS50102">
    <property type="entry name" value="RRM"/>
    <property type="match status" value="1"/>
</dbReference>
<evidence type="ECO:0000313" key="6">
    <source>
        <dbReference type="Proteomes" id="UP000310066"/>
    </source>
</evidence>
<proteinExistence type="predicted"/>
<dbReference type="PANTHER" id="PTHR23236">
    <property type="entry name" value="EUKARYOTIC TRANSLATION INITIATION FACTOR 4B/4H"/>
    <property type="match status" value="1"/>
</dbReference>
<dbReference type="SUPFAM" id="SSF54928">
    <property type="entry name" value="RNA-binding domain, RBD"/>
    <property type="match status" value="1"/>
</dbReference>
<comment type="caution">
    <text evidence="5">The sequence shown here is derived from an EMBL/GenBank/DDBJ whole genome shotgun (WGS) entry which is preliminary data.</text>
</comment>
<feature type="region of interest" description="Disordered" evidence="3">
    <location>
        <begin position="26"/>
        <end position="97"/>
    </location>
</feature>
<dbReference type="GO" id="GO:0005730">
    <property type="term" value="C:nucleolus"/>
    <property type="evidence" value="ECO:0007669"/>
    <property type="project" value="TreeGrafter"/>
</dbReference>
<dbReference type="SMART" id="SM00360">
    <property type="entry name" value="RRM"/>
    <property type="match status" value="1"/>
</dbReference>
<name>A0A4U0V0U2_9PEZI</name>
<organism evidence="5 6">
    <name type="scientific">Friedmanniomyces endolithicus</name>
    <dbReference type="NCBI Taxonomy" id="329885"/>
    <lineage>
        <taxon>Eukaryota</taxon>
        <taxon>Fungi</taxon>
        <taxon>Dikarya</taxon>
        <taxon>Ascomycota</taxon>
        <taxon>Pezizomycotina</taxon>
        <taxon>Dothideomycetes</taxon>
        <taxon>Dothideomycetidae</taxon>
        <taxon>Mycosphaerellales</taxon>
        <taxon>Teratosphaeriaceae</taxon>
        <taxon>Friedmanniomyces</taxon>
    </lineage>
</organism>
<dbReference type="GO" id="GO:0003723">
    <property type="term" value="F:RNA binding"/>
    <property type="evidence" value="ECO:0007669"/>
    <property type="project" value="UniProtKB-UniRule"/>
</dbReference>
<feature type="compositionally biased region" description="Basic and acidic residues" evidence="3">
    <location>
        <begin position="358"/>
        <end position="388"/>
    </location>
</feature>
<feature type="compositionally biased region" description="Basic and acidic residues" evidence="3">
    <location>
        <begin position="208"/>
        <end position="222"/>
    </location>
</feature>
<evidence type="ECO:0000256" key="1">
    <source>
        <dbReference type="ARBA" id="ARBA00022884"/>
    </source>
</evidence>
<evidence type="ECO:0000256" key="2">
    <source>
        <dbReference type="PROSITE-ProRule" id="PRU00176"/>
    </source>
</evidence>
<evidence type="ECO:0000256" key="3">
    <source>
        <dbReference type="SAM" id="MobiDB-lite"/>
    </source>
</evidence>
<feature type="compositionally biased region" description="Basic and acidic residues" evidence="3">
    <location>
        <begin position="185"/>
        <end position="198"/>
    </location>
</feature>
<dbReference type="PANTHER" id="PTHR23236:SF11">
    <property type="entry name" value="EUKARYOTIC TRANSLATION INITIATION FACTOR 4H"/>
    <property type="match status" value="1"/>
</dbReference>
<sequence length="544" mass="58092">MSRAAPKKKQEKMNLGEFLTNQSLGSWADEMDAQPIPSAPSGYGSGARDRGDRGDRDMGERRSFTQPSWENARTGSGMGGGMGSGSMRGMGDRNASYDDIEGFLSDCQVTSVRIVEDKFDHKPKGFGYVEFSSPEGLKAALAKSETSFMGRNIKISIAEPRKFTGPLPDLPQSGRQPSNRGFGRNFDERSDAGSERAGSRRPAFFEGDGGKTRDFSNWERKGPLSPAPGAGPPVRDGGRLREGPPDGERTRSPAWGEGKSDAGSRPPRRDFEARPPVDRAPTAAEQDSQWRSKMRPDAPPPAPAPEASVPTSPAAPKERPKLNLAKRTVSTSEQAGSSPSATDSKASPFGAAKPIDTAAKDPEVEEKRELAVRQKQEADQKAREEKTAQDAAARTARAERADRGQAQEEDKVTSPTGSGPRGPPRRPSRQQNGAAKPQPPKENGEAAPQKERASFSILQHEDDAAAEEEREGAEDAVDAPANGVIADDKETKPQEVVKEVSKDASGGATQAPESTAEAMEENGWSTVAAKPKNARRGGARALAS</sequence>
<protein>
    <recommendedName>
        <fullName evidence="4">RRM domain-containing protein</fullName>
    </recommendedName>
</protein>
<keyword evidence="1 2" id="KW-0694">RNA-binding</keyword>